<dbReference type="EMBL" id="AHHH01000005">
    <property type="protein sequence ID" value="ESU45434.1"/>
    <property type="molecule type" value="Genomic_DNA"/>
</dbReference>
<accession>V6U3L0</accession>
<feature type="region of interest" description="Disordered" evidence="1">
    <location>
        <begin position="523"/>
        <end position="543"/>
    </location>
</feature>
<sequence length="698" mass="77221">VAIPAPVIIKYLQGMSLRFIKELEAGNFNEVEKILVDTPHVLSASRSLMAYGRARKMLSDPETYPGVIEYLTTLGLNPAFAGEFVENDQFISFCTSALNLSEANAVYSVPPIFKVMEAMVSCSPQLKKVVSQLLPTLGSLIVQASKDYIKAGYAFFIAQVLKHGVQFSTEVLQELVAIVGKELRTCADYPTQILLTEILLRIRNRIPGAGATVFSPTIQTHFNTLTKMNFLRTINTLICAMNDEFGAPGSDDAFKVRYLLYSGGTISYDNTNLSISLGEGILFCGRMSLCTMLPNIGLLRLPYDILSKMQLSYRKCLLIIAVSMSSLSLNSPFHVKLREAQQSDMEQNVTLRFSVPDQSDIYAFRDEVGCLISNTRFLAASTASASSCTADERSVDECTGGLSFCSVEAMSQMSQSALLDEDNIQRCARPAERRSSIFLLFIDKGPKNPKVACLTPKTPRMDLPERSFYAKTPQIHANSLDSEDLTQKKMITNLNDISISSIDPTIKEVKSNAIYLLENEHQEAQSAEKDGHPFSTSTGSIHSKPHVHDILPPELKTAAFPPTPCAHDKSATPRKNLNAIKVRHAAELVEFKKKHALKLTSLKQQLLQDKDTILAIANDFATEIQLGVEIFTDTEHDIKAAISAYHDESSSLLERHKRELLLASAVGSYSSGHQSNREAKRAQLQLIRQQRLNKAQHC</sequence>
<protein>
    <submittedName>
        <fullName evidence="2">Uncharacterized protein</fullName>
    </submittedName>
</protein>
<evidence type="ECO:0000313" key="2">
    <source>
        <dbReference type="EMBL" id="ESU45434.1"/>
    </source>
</evidence>
<feature type="non-terminal residue" evidence="2">
    <location>
        <position position="1"/>
    </location>
</feature>
<evidence type="ECO:0000256" key="1">
    <source>
        <dbReference type="SAM" id="MobiDB-lite"/>
    </source>
</evidence>
<comment type="caution">
    <text evidence="2">The sequence shown here is derived from an EMBL/GenBank/DDBJ whole genome shotgun (WGS) entry which is preliminary data.</text>
</comment>
<proteinExistence type="predicted"/>
<gene>
    <name evidence="2" type="ORF">GSB_11446</name>
</gene>
<feature type="compositionally biased region" description="Basic and acidic residues" evidence="1">
    <location>
        <begin position="523"/>
        <end position="532"/>
    </location>
</feature>
<reference evidence="3" key="1">
    <citation type="submission" date="2012-02" db="EMBL/GenBank/DDBJ databases">
        <title>Genome sequencing of Giardia lamblia Genotypes A2 and B isolates (DH and GS) and comparative analysis with the genomes of Genotypes A1 and E (WB and Pig).</title>
        <authorList>
            <person name="Adam R."/>
            <person name="Dahlstrom E."/>
            <person name="Martens C."/>
            <person name="Bruno D."/>
            <person name="Barbian K."/>
            <person name="Porcella S.F."/>
            <person name="Nash T."/>
        </authorList>
    </citation>
    <scope>NUCLEOTIDE SEQUENCE</scope>
    <source>
        <strain evidence="3">GS</strain>
    </source>
</reference>
<dbReference type="VEuPathDB" id="GiardiaDB:GL50803_0011446"/>
<dbReference type="Proteomes" id="UP000018040">
    <property type="component" value="Unassembled WGS sequence"/>
</dbReference>
<dbReference type="VEuPathDB" id="GiardiaDB:GL50581_2217"/>
<name>V6U3L0_GIAIN</name>
<reference evidence="2 3" key="2">
    <citation type="journal article" date="2013" name="Genome Biol. Evol.">
        <title>Genome sequencing of Giardia lamblia genotypes A2 and B isolates (DH and GS) and comparative analysis with the genomes of genotypes A1 and E (WB and Pig).</title>
        <authorList>
            <person name="Adam R.D."/>
            <person name="Dahlstrom E.W."/>
            <person name="Martens C.A."/>
            <person name="Bruno D.P."/>
            <person name="Barbian K.D."/>
            <person name="Ricklefs S.M."/>
            <person name="Hernandez M.M."/>
            <person name="Narla N.P."/>
            <person name="Patel R.B."/>
            <person name="Porcella S.F."/>
            <person name="Nash T.E."/>
        </authorList>
    </citation>
    <scope>NUCLEOTIDE SEQUENCE [LARGE SCALE GENOMIC DNA]</scope>
    <source>
        <strain evidence="2 3">GS</strain>
    </source>
</reference>
<dbReference type="VEuPathDB" id="GiardiaDB:QR46_0639"/>
<evidence type="ECO:0000313" key="3">
    <source>
        <dbReference type="Proteomes" id="UP000018040"/>
    </source>
</evidence>
<dbReference type="VEuPathDB" id="GiardiaDB:DHA2_11446"/>
<dbReference type="AlphaFoldDB" id="V6U3L0"/>
<dbReference type="OrthoDB" id="10253186at2759"/>
<organism evidence="2 3">
    <name type="scientific">Giardia intestinalis</name>
    <name type="common">Giardia lamblia</name>
    <dbReference type="NCBI Taxonomy" id="5741"/>
    <lineage>
        <taxon>Eukaryota</taxon>
        <taxon>Metamonada</taxon>
        <taxon>Diplomonadida</taxon>
        <taxon>Hexamitidae</taxon>
        <taxon>Giardiinae</taxon>
        <taxon>Giardia</taxon>
    </lineage>
</organism>